<gene>
    <name evidence="1" type="ordered locus">Belba_3749</name>
</gene>
<dbReference type="EMBL" id="CP003281">
    <property type="protein sequence ID" value="AFL86232.1"/>
    <property type="molecule type" value="Genomic_DNA"/>
</dbReference>
<proteinExistence type="predicted"/>
<dbReference type="HOGENOM" id="CLU_2680262_0_0_10"/>
<reference evidence="2" key="1">
    <citation type="submission" date="2012-06" db="EMBL/GenBank/DDBJ databases">
        <title>The complete genome of Belliella baltica DSM 15883.</title>
        <authorList>
            <person name="Lucas S."/>
            <person name="Copeland A."/>
            <person name="Lapidus A."/>
            <person name="Goodwin L."/>
            <person name="Pitluck S."/>
            <person name="Peters L."/>
            <person name="Mikhailova N."/>
            <person name="Davenport K."/>
            <person name="Kyrpides N."/>
            <person name="Mavromatis K."/>
            <person name="Pagani I."/>
            <person name="Ivanova N."/>
            <person name="Ovchinnikova G."/>
            <person name="Zeytun A."/>
            <person name="Detter J.C."/>
            <person name="Han C."/>
            <person name="Land M."/>
            <person name="Hauser L."/>
            <person name="Markowitz V."/>
            <person name="Cheng J.-F."/>
            <person name="Hugenholtz P."/>
            <person name="Woyke T."/>
            <person name="Wu D."/>
            <person name="Tindall B."/>
            <person name="Pomrenke H."/>
            <person name="Brambilla E."/>
            <person name="Klenk H.-P."/>
            <person name="Eisen J.A."/>
        </authorList>
    </citation>
    <scope>NUCLEOTIDE SEQUENCE [LARGE SCALE GENOMIC DNA]</scope>
    <source>
        <strain evidence="2">DSM 15883 / CIP 108006 / LMG 21964 / BA134</strain>
    </source>
</reference>
<dbReference type="KEGG" id="bbd:Belba_3749"/>
<sequence length="74" mass="8337">MHHAEIGTLVGTNDQGTERINFSIQSFHGFQIDPHNQIGFFVGVDTYPEFVTTQVHYLLTDIQVFGVLLPSVVY</sequence>
<name>I3ZAG4_BELBD</name>
<dbReference type="AlphaFoldDB" id="I3ZAG4"/>
<protein>
    <submittedName>
        <fullName evidence="1">Uncharacterized protein</fullName>
    </submittedName>
</protein>
<keyword evidence="2" id="KW-1185">Reference proteome</keyword>
<evidence type="ECO:0000313" key="1">
    <source>
        <dbReference type="EMBL" id="AFL86232.1"/>
    </source>
</evidence>
<organism evidence="1 2">
    <name type="scientific">Belliella baltica (strain DSM 15883 / CIP 108006 / LMG 21964 / BA134)</name>
    <dbReference type="NCBI Taxonomy" id="866536"/>
    <lineage>
        <taxon>Bacteria</taxon>
        <taxon>Pseudomonadati</taxon>
        <taxon>Bacteroidota</taxon>
        <taxon>Cytophagia</taxon>
        <taxon>Cytophagales</taxon>
        <taxon>Cyclobacteriaceae</taxon>
        <taxon>Belliella</taxon>
    </lineage>
</organism>
<accession>I3ZAG4</accession>
<dbReference type="Proteomes" id="UP000006050">
    <property type="component" value="Chromosome"/>
</dbReference>
<evidence type="ECO:0000313" key="2">
    <source>
        <dbReference type="Proteomes" id="UP000006050"/>
    </source>
</evidence>